<name>A0ACB9AEJ7_CICIN</name>
<organism evidence="1 2">
    <name type="scientific">Cichorium intybus</name>
    <name type="common">Chicory</name>
    <dbReference type="NCBI Taxonomy" id="13427"/>
    <lineage>
        <taxon>Eukaryota</taxon>
        <taxon>Viridiplantae</taxon>
        <taxon>Streptophyta</taxon>
        <taxon>Embryophyta</taxon>
        <taxon>Tracheophyta</taxon>
        <taxon>Spermatophyta</taxon>
        <taxon>Magnoliopsida</taxon>
        <taxon>eudicotyledons</taxon>
        <taxon>Gunneridae</taxon>
        <taxon>Pentapetalae</taxon>
        <taxon>asterids</taxon>
        <taxon>campanulids</taxon>
        <taxon>Asterales</taxon>
        <taxon>Asteraceae</taxon>
        <taxon>Cichorioideae</taxon>
        <taxon>Cichorieae</taxon>
        <taxon>Cichoriinae</taxon>
        <taxon>Cichorium</taxon>
    </lineage>
</organism>
<reference evidence="2" key="1">
    <citation type="journal article" date="2022" name="Mol. Ecol. Resour.">
        <title>The genomes of chicory, endive, great burdock and yacon provide insights into Asteraceae palaeo-polyploidization history and plant inulin production.</title>
        <authorList>
            <person name="Fan W."/>
            <person name="Wang S."/>
            <person name="Wang H."/>
            <person name="Wang A."/>
            <person name="Jiang F."/>
            <person name="Liu H."/>
            <person name="Zhao H."/>
            <person name="Xu D."/>
            <person name="Zhang Y."/>
        </authorList>
    </citation>
    <scope>NUCLEOTIDE SEQUENCE [LARGE SCALE GENOMIC DNA]</scope>
    <source>
        <strain evidence="2">cv. Punajuju</strain>
    </source>
</reference>
<accession>A0ACB9AEJ7</accession>
<protein>
    <submittedName>
        <fullName evidence="1">Uncharacterized protein</fullName>
    </submittedName>
</protein>
<sequence length="125" mass="13846">MDATLLIVGCIAYNSLLFLFWFPGGLANIGKIDGIWLFIHADITALYISMAVLLVGTTVGHTFWKKIKEHVKKALGIALIAMAIAVHQIVLIVIGNDFWLRLFVNGVGVLSMGFICLSIFILWVW</sequence>
<comment type="caution">
    <text evidence="1">The sequence shown here is derived from an EMBL/GenBank/DDBJ whole genome shotgun (WGS) entry which is preliminary data.</text>
</comment>
<evidence type="ECO:0000313" key="1">
    <source>
        <dbReference type="EMBL" id="KAI3708572.1"/>
    </source>
</evidence>
<gene>
    <name evidence="1" type="ORF">L2E82_37829</name>
</gene>
<reference evidence="1 2" key="2">
    <citation type="journal article" date="2022" name="Mol. Ecol. Resour.">
        <title>The genomes of chicory, endive, great burdock and yacon provide insights into Asteraceae paleo-polyploidization history and plant inulin production.</title>
        <authorList>
            <person name="Fan W."/>
            <person name="Wang S."/>
            <person name="Wang H."/>
            <person name="Wang A."/>
            <person name="Jiang F."/>
            <person name="Liu H."/>
            <person name="Zhao H."/>
            <person name="Xu D."/>
            <person name="Zhang Y."/>
        </authorList>
    </citation>
    <scope>NUCLEOTIDE SEQUENCE [LARGE SCALE GENOMIC DNA]</scope>
    <source>
        <strain evidence="2">cv. Punajuju</strain>
        <tissue evidence="1">Leaves</tissue>
    </source>
</reference>
<proteinExistence type="predicted"/>
<dbReference type="EMBL" id="CM042015">
    <property type="protein sequence ID" value="KAI3708572.1"/>
    <property type="molecule type" value="Genomic_DNA"/>
</dbReference>
<keyword evidence="2" id="KW-1185">Reference proteome</keyword>
<evidence type="ECO:0000313" key="2">
    <source>
        <dbReference type="Proteomes" id="UP001055811"/>
    </source>
</evidence>
<dbReference type="Proteomes" id="UP001055811">
    <property type="component" value="Linkage Group LG07"/>
</dbReference>